<protein>
    <submittedName>
        <fullName evidence="2">Uncharacterized protein</fullName>
    </submittedName>
</protein>
<name>A0A7G1NLP5_9ACTN</name>
<organism evidence="2 3">
    <name type="scientific">Streptomyces tuirus</name>
    <dbReference type="NCBI Taxonomy" id="68278"/>
    <lineage>
        <taxon>Bacteria</taxon>
        <taxon>Bacillati</taxon>
        <taxon>Actinomycetota</taxon>
        <taxon>Actinomycetes</taxon>
        <taxon>Kitasatosporales</taxon>
        <taxon>Streptomycetaceae</taxon>
        <taxon>Streptomyces</taxon>
    </lineage>
</organism>
<gene>
    <name evidence="2" type="ORF">GCM10017668_60060</name>
</gene>
<dbReference type="Proteomes" id="UP000516373">
    <property type="component" value="Chromosome"/>
</dbReference>
<dbReference type="AlphaFoldDB" id="A0A7G1NLP5"/>
<sequence length="83" mass="8377">MGGQGVGVGEAEAATAAGDDGGLAGEIDAGHERVPSRGFDYESHDRTSHGCDCTSHGCDCTSHGCDCTSHGCDCEIEAKSNNC</sequence>
<dbReference type="KEGG" id="stui:GCM10017668_60060"/>
<feature type="region of interest" description="Disordered" evidence="1">
    <location>
        <begin position="1"/>
        <end position="39"/>
    </location>
</feature>
<feature type="compositionally biased region" description="Basic and acidic residues" evidence="1">
    <location>
        <begin position="28"/>
        <end position="39"/>
    </location>
</feature>
<reference evidence="2 3" key="1">
    <citation type="journal article" date="2014" name="Int. J. Syst. Evol. Microbiol.">
        <title>Complete genome sequence of Corynebacterium casei LMG S-19264T (=DSM 44701T), isolated from a smear-ripened cheese.</title>
        <authorList>
            <consortium name="US DOE Joint Genome Institute (JGI-PGF)"/>
            <person name="Walter F."/>
            <person name="Albersmeier A."/>
            <person name="Kalinowski J."/>
            <person name="Ruckert C."/>
        </authorList>
    </citation>
    <scope>NUCLEOTIDE SEQUENCE [LARGE SCALE GENOMIC DNA]</scope>
    <source>
        <strain evidence="2 3">JCM 4255</strain>
    </source>
</reference>
<accession>A0A7G1NLP5</accession>
<dbReference type="EMBL" id="AP023439">
    <property type="protein sequence ID" value="BCL24163.1"/>
    <property type="molecule type" value="Genomic_DNA"/>
</dbReference>
<feature type="compositionally biased region" description="Low complexity" evidence="1">
    <location>
        <begin position="9"/>
        <end position="18"/>
    </location>
</feature>
<evidence type="ECO:0000313" key="2">
    <source>
        <dbReference type="EMBL" id="BCL24163.1"/>
    </source>
</evidence>
<proteinExistence type="predicted"/>
<evidence type="ECO:0000256" key="1">
    <source>
        <dbReference type="SAM" id="MobiDB-lite"/>
    </source>
</evidence>
<evidence type="ECO:0000313" key="3">
    <source>
        <dbReference type="Proteomes" id="UP000516373"/>
    </source>
</evidence>